<sequence>MKSLIISVFFVCFLVPVGGRAGAEVEKPFSFKSSKKGYCFIWEKRQRGHVFECNSSIQKLREWLNNEDKGSAWEWLNNPNNATFLGAYKLEEVK</sequence>
<dbReference type="AlphaFoldDB" id="A0A0F9FTC4"/>
<organism evidence="1">
    <name type="scientific">marine sediment metagenome</name>
    <dbReference type="NCBI Taxonomy" id="412755"/>
    <lineage>
        <taxon>unclassified sequences</taxon>
        <taxon>metagenomes</taxon>
        <taxon>ecological metagenomes</taxon>
    </lineage>
</organism>
<dbReference type="EMBL" id="LAZR01031229">
    <property type="protein sequence ID" value="KKL54357.1"/>
    <property type="molecule type" value="Genomic_DNA"/>
</dbReference>
<accession>A0A0F9FTC4</accession>
<evidence type="ECO:0000313" key="1">
    <source>
        <dbReference type="EMBL" id="KKL54357.1"/>
    </source>
</evidence>
<name>A0A0F9FTC4_9ZZZZ</name>
<gene>
    <name evidence="1" type="ORF">LCGC14_2266240</name>
</gene>
<protein>
    <submittedName>
        <fullName evidence="1">Uncharacterized protein</fullName>
    </submittedName>
</protein>
<reference evidence="1" key="1">
    <citation type="journal article" date="2015" name="Nature">
        <title>Complex archaea that bridge the gap between prokaryotes and eukaryotes.</title>
        <authorList>
            <person name="Spang A."/>
            <person name="Saw J.H."/>
            <person name="Jorgensen S.L."/>
            <person name="Zaremba-Niedzwiedzka K."/>
            <person name="Martijn J."/>
            <person name="Lind A.E."/>
            <person name="van Eijk R."/>
            <person name="Schleper C."/>
            <person name="Guy L."/>
            <person name="Ettema T.J."/>
        </authorList>
    </citation>
    <scope>NUCLEOTIDE SEQUENCE</scope>
</reference>
<comment type="caution">
    <text evidence="1">The sequence shown here is derived from an EMBL/GenBank/DDBJ whole genome shotgun (WGS) entry which is preliminary data.</text>
</comment>
<proteinExistence type="predicted"/>